<gene>
    <name evidence="1" type="ORF">A2397_02220</name>
</gene>
<dbReference type="EMBL" id="MEXR01000032">
    <property type="protein sequence ID" value="OGD09480.1"/>
    <property type="molecule type" value="Genomic_DNA"/>
</dbReference>
<evidence type="ECO:0000313" key="2">
    <source>
        <dbReference type="Proteomes" id="UP000176424"/>
    </source>
</evidence>
<dbReference type="Proteomes" id="UP000176424">
    <property type="component" value="Unassembled WGS sequence"/>
</dbReference>
<reference evidence="1 2" key="1">
    <citation type="journal article" date="2016" name="Nat. Commun.">
        <title>Thousands of microbial genomes shed light on interconnected biogeochemical processes in an aquifer system.</title>
        <authorList>
            <person name="Anantharaman K."/>
            <person name="Brown C.T."/>
            <person name="Hug L.A."/>
            <person name="Sharon I."/>
            <person name="Castelle C.J."/>
            <person name="Probst A.J."/>
            <person name="Thomas B.C."/>
            <person name="Singh A."/>
            <person name="Wilkins M.J."/>
            <person name="Karaoz U."/>
            <person name="Brodie E.L."/>
            <person name="Williams K.H."/>
            <person name="Hubbard S.S."/>
            <person name="Banfield J.F."/>
        </authorList>
    </citation>
    <scope>NUCLEOTIDE SEQUENCE [LARGE SCALE GENOMIC DNA]</scope>
</reference>
<organism evidence="1 2">
    <name type="scientific">Candidatus Amesbacteria bacterium RIFOXYB1_FULL_44_23</name>
    <dbReference type="NCBI Taxonomy" id="1797263"/>
    <lineage>
        <taxon>Bacteria</taxon>
        <taxon>Candidatus Amesiibacteriota</taxon>
    </lineage>
</organism>
<evidence type="ECO:0000313" key="1">
    <source>
        <dbReference type="EMBL" id="OGD09480.1"/>
    </source>
</evidence>
<name>A0A1F4ZTA0_9BACT</name>
<dbReference type="AlphaFoldDB" id="A0A1F4ZTA0"/>
<accession>A0A1F4ZTA0</accession>
<proteinExistence type="predicted"/>
<protein>
    <submittedName>
        <fullName evidence="1">Uncharacterized protein</fullName>
    </submittedName>
</protein>
<sequence length="278" mass="31119">MSLAETLHLGEAAAVWSGRFNKSGVESKASAQRVPEDKKERRSFMADKWSKYESRLMTGEMSVQEAVDEARLQTRDERRRLAQSLSGRMKTREMRAWATELEDERSVWYGVNQKFRGQGEARMAAAKKIYRERQMVLSEVPLPKSELADPNLTRRAGLALTLMQARAEEIVGQKPAGKVSGQDNQLSEQPVQKIYLEGQGGEIVLYQLRKAAIRLDRANRAVERFLDQGGCGRLVGVALLGLAGLLVWQLVDNYSVVSEFITCGPGGYNDCGWLKPEP</sequence>
<dbReference type="STRING" id="1797263.A2397_02220"/>
<comment type="caution">
    <text evidence="1">The sequence shown here is derived from an EMBL/GenBank/DDBJ whole genome shotgun (WGS) entry which is preliminary data.</text>
</comment>